<sequence>SDISYANYLKSIAEEITLKDDRLDEYHKKCVNELNIIKEDFNNYFINLRNKLVRDYQILRNNKFLYSNSDNNKTKRMNIITLILLVFLILIFLCILYKLYSFFSII</sequence>
<evidence type="ECO:0000313" key="3">
    <source>
        <dbReference type="Proteomes" id="UP001516464"/>
    </source>
</evidence>
<feature type="transmembrane region" description="Helical" evidence="1">
    <location>
        <begin position="79"/>
        <end position="100"/>
    </location>
</feature>
<dbReference type="EMBL" id="SBIQ01000265">
    <property type="protein sequence ID" value="KAF7682426.1"/>
    <property type="molecule type" value="Genomic_DNA"/>
</dbReference>
<keyword evidence="1" id="KW-0812">Transmembrane</keyword>
<name>A0ABQ7HWB2_9MICR</name>
<dbReference type="Proteomes" id="UP001516464">
    <property type="component" value="Unassembled WGS sequence"/>
</dbReference>
<evidence type="ECO:0000313" key="2">
    <source>
        <dbReference type="EMBL" id="KAF7682426.1"/>
    </source>
</evidence>
<proteinExistence type="predicted"/>
<accession>A0ABQ7HWB2</accession>
<keyword evidence="3" id="KW-1185">Reference proteome</keyword>
<evidence type="ECO:0000256" key="1">
    <source>
        <dbReference type="SAM" id="Phobius"/>
    </source>
</evidence>
<protein>
    <submittedName>
        <fullName evidence="2">Uncharacterized protein</fullName>
    </submittedName>
</protein>
<feature type="non-terminal residue" evidence="2">
    <location>
        <position position="1"/>
    </location>
</feature>
<gene>
    <name evidence="2" type="ORF">TCON_2346</name>
</gene>
<reference evidence="2 3" key="1">
    <citation type="submission" date="2019-01" db="EMBL/GenBank/DDBJ databases">
        <title>Genomes sequencing and comparative genomics of infectious freshwater microsporidia, Cucumispora dikerogammari and Thelohania contejeani.</title>
        <authorList>
            <person name="Cormier A."/>
            <person name="Giraud I."/>
            <person name="Wattier R."/>
            <person name="Teixeira M."/>
            <person name="Grandjean F."/>
            <person name="Rigaud T."/>
            <person name="Cordaux R."/>
        </authorList>
    </citation>
    <scope>NUCLEOTIDE SEQUENCE [LARGE SCALE GENOMIC DNA]</scope>
    <source>
        <strain evidence="2">T1</strain>
        <tissue evidence="2">Spores</tissue>
    </source>
</reference>
<keyword evidence="1" id="KW-0472">Membrane</keyword>
<comment type="caution">
    <text evidence="2">The sequence shown here is derived from an EMBL/GenBank/DDBJ whole genome shotgun (WGS) entry which is preliminary data.</text>
</comment>
<keyword evidence="1" id="KW-1133">Transmembrane helix</keyword>
<organism evidence="2 3">
    <name type="scientific">Astathelohania contejeani</name>
    <dbReference type="NCBI Taxonomy" id="164912"/>
    <lineage>
        <taxon>Eukaryota</taxon>
        <taxon>Fungi</taxon>
        <taxon>Fungi incertae sedis</taxon>
        <taxon>Microsporidia</taxon>
        <taxon>Astathelohaniidae</taxon>
        <taxon>Astathelohania</taxon>
    </lineage>
</organism>